<name>A0A7W7GYE7_9ACTN</name>
<protein>
    <submittedName>
        <fullName evidence="3">Glycosyltransferase involved in cell wall biosynthesis</fullName>
    </submittedName>
</protein>
<evidence type="ECO:0000313" key="4">
    <source>
        <dbReference type="Proteomes" id="UP000546162"/>
    </source>
</evidence>
<dbReference type="GO" id="GO:0016757">
    <property type="term" value="F:glycosyltransferase activity"/>
    <property type="evidence" value="ECO:0007669"/>
    <property type="project" value="InterPro"/>
</dbReference>
<dbReference type="RefSeq" id="WP_185041106.1">
    <property type="nucleotide sequence ID" value="NZ_BAABFG010000005.1"/>
</dbReference>
<keyword evidence="1 3" id="KW-0808">Transferase</keyword>
<dbReference type="SUPFAM" id="SSF53756">
    <property type="entry name" value="UDP-Glycosyltransferase/glycogen phosphorylase"/>
    <property type="match status" value="1"/>
</dbReference>
<evidence type="ECO:0000256" key="1">
    <source>
        <dbReference type="ARBA" id="ARBA00022679"/>
    </source>
</evidence>
<dbReference type="PANTHER" id="PTHR12526">
    <property type="entry name" value="GLYCOSYLTRANSFERASE"/>
    <property type="match status" value="1"/>
</dbReference>
<dbReference type="Gene3D" id="3.40.50.2000">
    <property type="entry name" value="Glycogen Phosphorylase B"/>
    <property type="match status" value="2"/>
</dbReference>
<keyword evidence="4" id="KW-1185">Reference proteome</keyword>
<dbReference type="PANTHER" id="PTHR12526:SF627">
    <property type="entry name" value="D-RHAMNOSYLTRANSFERASE WBPZ"/>
    <property type="match status" value="1"/>
</dbReference>
<dbReference type="AlphaFoldDB" id="A0A7W7GYE7"/>
<sequence length="406" mass="44934">MNIRFLLHNAYGIGGTIRTVFNQANALCATHDVEVASVYRHREDPALPLDPRVRLVSLTDLREEGSRWTDKPGTNSRWWRKTRAARNPLPHGRDFRYHRWDPLVDLKLIRYMRAQQDGTVLITTRPALNLVSAWFAPRRLIRIGQDHMNFGSYKPRLQAAIRRAYPRLDAVSVLTHADLAAYRDALGDTARLERIPNGIPPRPVAPLDGRTRTLVAAGRLTPQKGFDLLIQAFERVHEAHPDWQLNIFGEGRKRKKLTEMIEERGLGDVVKLRGLTRTLDAELAKASIFVLSSRKEGLPMVLLEAMCTGLPVVAFDCPTGPADVVDDGANGLLIPAQDIPGLAAGMIRLIENPAERETLGAAARATAVHYESPVILARWEELFADLAGQRTGPAPSPVPAGTPAGS</sequence>
<gene>
    <name evidence="3" type="ORF">BJY16_003976</name>
</gene>
<accession>A0A7W7GYE7</accession>
<dbReference type="InterPro" id="IPR001296">
    <property type="entry name" value="Glyco_trans_1"/>
</dbReference>
<comment type="caution">
    <text evidence="3">The sequence shown here is derived from an EMBL/GenBank/DDBJ whole genome shotgun (WGS) entry which is preliminary data.</text>
</comment>
<evidence type="ECO:0000259" key="2">
    <source>
        <dbReference type="Pfam" id="PF00534"/>
    </source>
</evidence>
<dbReference type="Proteomes" id="UP000546162">
    <property type="component" value="Unassembled WGS sequence"/>
</dbReference>
<organism evidence="3 4">
    <name type="scientific">Actinoplanes octamycinicus</name>
    <dbReference type="NCBI Taxonomy" id="135948"/>
    <lineage>
        <taxon>Bacteria</taxon>
        <taxon>Bacillati</taxon>
        <taxon>Actinomycetota</taxon>
        <taxon>Actinomycetes</taxon>
        <taxon>Micromonosporales</taxon>
        <taxon>Micromonosporaceae</taxon>
        <taxon>Actinoplanes</taxon>
    </lineage>
</organism>
<dbReference type="CDD" id="cd03820">
    <property type="entry name" value="GT4_AmsD-like"/>
    <property type="match status" value="1"/>
</dbReference>
<dbReference type="EMBL" id="JACHNB010000001">
    <property type="protein sequence ID" value="MBB4740517.1"/>
    <property type="molecule type" value="Genomic_DNA"/>
</dbReference>
<proteinExistence type="predicted"/>
<reference evidence="3 4" key="1">
    <citation type="submission" date="2020-08" db="EMBL/GenBank/DDBJ databases">
        <title>Sequencing the genomes of 1000 actinobacteria strains.</title>
        <authorList>
            <person name="Klenk H.-P."/>
        </authorList>
    </citation>
    <scope>NUCLEOTIDE SEQUENCE [LARGE SCALE GENOMIC DNA]</scope>
    <source>
        <strain evidence="3 4">DSM 45809</strain>
    </source>
</reference>
<dbReference type="Pfam" id="PF00534">
    <property type="entry name" value="Glycos_transf_1"/>
    <property type="match status" value="1"/>
</dbReference>
<evidence type="ECO:0000313" key="3">
    <source>
        <dbReference type="EMBL" id="MBB4740517.1"/>
    </source>
</evidence>
<feature type="domain" description="Glycosyl transferase family 1" evidence="2">
    <location>
        <begin position="207"/>
        <end position="365"/>
    </location>
</feature>